<feature type="transmembrane region" description="Helical" evidence="1">
    <location>
        <begin position="12"/>
        <end position="28"/>
    </location>
</feature>
<evidence type="ECO:0000256" key="1">
    <source>
        <dbReference type="SAM" id="Phobius"/>
    </source>
</evidence>
<gene>
    <name evidence="2" type="ORF">CLOSYM_00270</name>
</gene>
<keyword evidence="1" id="KW-0472">Membrane</keyword>
<reference evidence="2 3" key="1">
    <citation type="submission" date="2013-07" db="EMBL/GenBank/DDBJ databases">
        <authorList>
            <person name="Weinstock G."/>
            <person name="Sodergren E."/>
            <person name="Wylie T."/>
            <person name="Fulton L."/>
            <person name="Fulton R."/>
            <person name="Fronick C."/>
            <person name="O'Laughlin M."/>
            <person name="Godfrey J."/>
            <person name="Miner T."/>
            <person name="Herter B."/>
            <person name="Appelbaum E."/>
            <person name="Cordes M."/>
            <person name="Lek S."/>
            <person name="Wollam A."/>
            <person name="Pepin K.H."/>
            <person name="Palsikar V.B."/>
            <person name="Mitreva M."/>
            <person name="Wilson R.K."/>
        </authorList>
    </citation>
    <scope>NUCLEOTIDE SEQUENCE [LARGE SCALE GENOMIC DNA]</scope>
    <source>
        <strain evidence="2 3">ATCC 14940</strain>
    </source>
</reference>
<protein>
    <submittedName>
        <fullName evidence="2">Uncharacterized protein</fullName>
    </submittedName>
</protein>
<evidence type="ECO:0000313" key="2">
    <source>
        <dbReference type="EMBL" id="ERI80514.1"/>
    </source>
</evidence>
<dbReference type="AlphaFoldDB" id="A0ABC9U3B8"/>
<dbReference type="EMBL" id="AWSU01000022">
    <property type="protein sequence ID" value="ERI80514.1"/>
    <property type="molecule type" value="Genomic_DNA"/>
</dbReference>
<evidence type="ECO:0000313" key="3">
    <source>
        <dbReference type="Proteomes" id="UP000016491"/>
    </source>
</evidence>
<organism evidence="2 3">
    <name type="scientific">[Clostridium] symbiosum ATCC 14940</name>
    <dbReference type="NCBI Taxonomy" id="411472"/>
    <lineage>
        <taxon>Bacteria</taxon>
        <taxon>Bacillati</taxon>
        <taxon>Bacillota</taxon>
        <taxon>Clostridia</taxon>
        <taxon>Lachnospirales</taxon>
        <taxon>Lachnospiraceae</taxon>
        <taxon>Otoolea</taxon>
    </lineage>
</organism>
<sequence length="52" mass="6340">MKFQTKRGDVQQSVVTFVGDATLFWYFMRKMTKIKIMLTKHLKMWYDLYSVV</sequence>
<dbReference type="Proteomes" id="UP000016491">
    <property type="component" value="Unassembled WGS sequence"/>
</dbReference>
<name>A0ABC9U3B8_CLOSY</name>
<comment type="caution">
    <text evidence="2">The sequence shown here is derived from an EMBL/GenBank/DDBJ whole genome shotgun (WGS) entry which is preliminary data.</text>
</comment>
<proteinExistence type="predicted"/>
<keyword evidence="1" id="KW-0812">Transmembrane</keyword>
<keyword evidence="1" id="KW-1133">Transmembrane helix</keyword>
<accession>A0ABC9U3B8</accession>